<dbReference type="SUPFAM" id="SSF55073">
    <property type="entry name" value="Nucleotide cyclase"/>
    <property type="match status" value="1"/>
</dbReference>
<dbReference type="SMART" id="SM00267">
    <property type="entry name" value="GGDEF"/>
    <property type="match status" value="1"/>
</dbReference>
<dbReference type="Pfam" id="PF00990">
    <property type="entry name" value="GGDEF"/>
    <property type="match status" value="1"/>
</dbReference>
<dbReference type="SUPFAM" id="SSF55785">
    <property type="entry name" value="PYP-like sensor domain (PAS domain)"/>
    <property type="match status" value="1"/>
</dbReference>
<name>A0A1W0DBV2_9NEIS</name>
<protein>
    <recommendedName>
        <fullName evidence="1">diguanylate cyclase</fullName>
        <ecNumber evidence="1">2.7.7.65</ecNumber>
    </recommendedName>
</protein>
<evidence type="ECO:0000256" key="2">
    <source>
        <dbReference type="ARBA" id="ARBA00034247"/>
    </source>
</evidence>
<evidence type="ECO:0000313" key="5">
    <source>
        <dbReference type="Proteomes" id="UP000192721"/>
    </source>
</evidence>
<dbReference type="InterPro" id="IPR050469">
    <property type="entry name" value="Diguanylate_Cyclase"/>
</dbReference>
<dbReference type="PANTHER" id="PTHR45138:SF9">
    <property type="entry name" value="DIGUANYLATE CYCLASE DGCM-RELATED"/>
    <property type="match status" value="1"/>
</dbReference>
<dbReference type="PROSITE" id="PS50887">
    <property type="entry name" value="GGDEF"/>
    <property type="match status" value="1"/>
</dbReference>
<dbReference type="InterPro" id="IPR043128">
    <property type="entry name" value="Rev_trsase/Diguanyl_cyclase"/>
</dbReference>
<evidence type="ECO:0000256" key="1">
    <source>
        <dbReference type="ARBA" id="ARBA00012528"/>
    </source>
</evidence>
<dbReference type="AlphaFoldDB" id="A0A1W0DBV2"/>
<dbReference type="FunFam" id="3.30.70.270:FF:000001">
    <property type="entry name" value="Diguanylate cyclase domain protein"/>
    <property type="match status" value="1"/>
</dbReference>
<dbReference type="PANTHER" id="PTHR45138">
    <property type="entry name" value="REGULATORY COMPONENTS OF SENSORY TRANSDUCTION SYSTEM"/>
    <property type="match status" value="1"/>
</dbReference>
<dbReference type="NCBIfam" id="TIGR00254">
    <property type="entry name" value="GGDEF"/>
    <property type="match status" value="1"/>
</dbReference>
<dbReference type="EMBL" id="MUKV01000001">
    <property type="protein sequence ID" value="OQS44312.1"/>
    <property type="molecule type" value="Genomic_DNA"/>
</dbReference>
<dbReference type="InterPro" id="IPR000160">
    <property type="entry name" value="GGDEF_dom"/>
</dbReference>
<dbReference type="GO" id="GO:0052621">
    <property type="term" value="F:diguanylate cyclase activity"/>
    <property type="evidence" value="ECO:0007669"/>
    <property type="project" value="UniProtKB-EC"/>
</dbReference>
<dbReference type="Gene3D" id="3.30.70.270">
    <property type="match status" value="1"/>
</dbReference>
<evidence type="ECO:0000259" key="3">
    <source>
        <dbReference type="PROSITE" id="PS50887"/>
    </source>
</evidence>
<comment type="catalytic activity">
    <reaction evidence="2">
        <text>2 GTP = 3',3'-c-di-GMP + 2 diphosphate</text>
        <dbReference type="Rhea" id="RHEA:24898"/>
        <dbReference type="ChEBI" id="CHEBI:33019"/>
        <dbReference type="ChEBI" id="CHEBI:37565"/>
        <dbReference type="ChEBI" id="CHEBI:58805"/>
        <dbReference type="EC" id="2.7.7.65"/>
    </reaction>
</comment>
<dbReference type="Gene3D" id="3.30.450.20">
    <property type="entry name" value="PAS domain"/>
    <property type="match status" value="1"/>
</dbReference>
<reference evidence="4 5" key="1">
    <citation type="submission" date="2017-02" db="EMBL/GenBank/DDBJ databases">
        <title>Chromobacterium haemolyticum H5244.</title>
        <authorList>
            <person name="Gulvik C.A."/>
        </authorList>
    </citation>
    <scope>NUCLEOTIDE SEQUENCE [LARGE SCALE GENOMIC DNA]</scope>
    <source>
        <strain evidence="4 5">H5244</strain>
    </source>
</reference>
<proteinExistence type="predicted"/>
<dbReference type="EC" id="2.7.7.65" evidence="1"/>
<organism evidence="4 5">
    <name type="scientific">Chromobacterium haemolyticum</name>
    <dbReference type="NCBI Taxonomy" id="394935"/>
    <lineage>
        <taxon>Bacteria</taxon>
        <taxon>Pseudomonadati</taxon>
        <taxon>Pseudomonadota</taxon>
        <taxon>Betaproteobacteria</taxon>
        <taxon>Neisseriales</taxon>
        <taxon>Chromobacteriaceae</taxon>
        <taxon>Chromobacterium</taxon>
    </lineage>
</organism>
<dbReference type="GO" id="GO:1902201">
    <property type="term" value="P:negative regulation of bacterial-type flagellum-dependent cell motility"/>
    <property type="evidence" value="ECO:0007669"/>
    <property type="project" value="TreeGrafter"/>
</dbReference>
<dbReference type="RefSeq" id="WP_081554357.1">
    <property type="nucleotide sequence ID" value="NZ_MUKV01000001.1"/>
</dbReference>
<feature type="domain" description="GGDEF" evidence="3">
    <location>
        <begin position="184"/>
        <end position="313"/>
    </location>
</feature>
<accession>A0A1W0DBV2</accession>
<sequence length="313" mass="35685">MTFKIGDDAVDIGKEVLSRSLDFVPIPILISESGTKLDQPGQRIHRYLNRAFLQQIGYTLEQMPDMEAWFRLAYPDPVYRLEVEQSWLQAVKDSLALGRNLAEMTVHVCCADGRLRWFIVTAQLHADLLPNWHIVTFRDVDDLKCMMDDNARLSRTDFLTGLINRREAVRQLESAWLQWLQTRRPFAVLLCDIDHFKLVNDRFGHDGGDYVLVEATRLLREAFPDLICSRWGGEEFLLLAPDADHAKAAALAERVRHRLASANLQWQQQPVPLTLSIGHVCVQPGLEVEALLQRADVALYRAKAAGRNCCREG</sequence>
<dbReference type="InterPro" id="IPR029787">
    <property type="entry name" value="Nucleotide_cyclase"/>
</dbReference>
<dbReference type="InterPro" id="IPR035965">
    <property type="entry name" value="PAS-like_dom_sf"/>
</dbReference>
<evidence type="ECO:0000313" key="4">
    <source>
        <dbReference type="EMBL" id="OQS44312.1"/>
    </source>
</evidence>
<gene>
    <name evidence="4" type="ORF">B0T45_01560</name>
</gene>
<comment type="caution">
    <text evidence="4">The sequence shown here is derived from an EMBL/GenBank/DDBJ whole genome shotgun (WGS) entry which is preliminary data.</text>
</comment>
<dbReference type="Proteomes" id="UP000192721">
    <property type="component" value="Unassembled WGS sequence"/>
</dbReference>
<dbReference type="CDD" id="cd01949">
    <property type="entry name" value="GGDEF"/>
    <property type="match status" value="1"/>
</dbReference>
<dbReference type="GO" id="GO:0043709">
    <property type="term" value="P:cell adhesion involved in single-species biofilm formation"/>
    <property type="evidence" value="ECO:0007669"/>
    <property type="project" value="TreeGrafter"/>
</dbReference>
<dbReference type="GO" id="GO:0005886">
    <property type="term" value="C:plasma membrane"/>
    <property type="evidence" value="ECO:0007669"/>
    <property type="project" value="TreeGrafter"/>
</dbReference>